<gene>
    <name evidence="1" type="ORF">PMAYCL1PPCAC_15102</name>
</gene>
<protein>
    <submittedName>
        <fullName evidence="1">Uncharacterized protein</fullName>
    </submittedName>
</protein>
<sequence>IKVKPTPHRTLMSRESRTGVFAGVLFFRIGCKFFPSDFFGRSVRAISLTDKEEDERFTTGEIARLHVDHSLH</sequence>
<comment type="caution">
    <text evidence="1">The sequence shown here is derived from an EMBL/GenBank/DDBJ whole genome shotgun (WGS) entry which is preliminary data.</text>
</comment>
<evidence type="ECO:0000313" key="2">
    <source>
        <dbReference type="Proteomes" id="UP001328107"/>
    </source>
</evidence>
<dbReference type="EMBL" id="BTRK01000004">
    <property type="protein sequence ID" value="GMR44907.1"/>
    <property type="molecule type" value="Genomic_DNA"/>
</dbReference>
<keyword evidence="2" id="KW-1185">Reference proteome</keyword>
<reference evidence="2" key="1">
    <citation type="submission" date="2022-10" db="EMBL/GenBank/DDBJ databases">
        <title>Genome assembly of Pristionchus species.</title>
        <authorList>
            <person name="Yoshida K."/>
            <person name="Sommer R.J."/>
        </authorList>
    </citation>
    <scope>NUCLEOTIDE SEQUENCE [LARGE SCALE GENOMIC DNA]</scope>
    <source>
        <strain evidence="2">RS5460</strain>
    </source>
</reference>
<feature type="non-terminal residue" evidence="1">
    <location>
        <position position="1"/>
    </location>
</feature>
<accession>A0AAN5HXK3</accession>
<dbReference type="Proteomes" id="UP001328107">
    <property type="component" value="Unassembled WGS sequence"/>
</dbReference>
<proteinExistence type="predicted"/>
<organism evidence="1 2">
    <name type="scientific">Pristionchus mayeri</name>
    <dbReference type="NCBI Taxonomy" id="1317129"/>
    <lineage>
        <taxon>Eukaryota</taxon>
        <taxon>Metazoa</taxon>
        <taxon>Ecdysozoa</taxon>
        <taxon>Nematoda</taxon>
        <taxon>Chromadorea</taxon>
        <taxon>Rhabditida</taxon>
        <taxon>Rhabditina</taxon>
        <taxon>Diplogasteromorpha</taxon>
        <taxon>Diplogasteroidea</taxon>
        <taxon>Neodiplogasteridae</taxon>
        <taxon>Pristionchus</taxon>
    </lineage>
</organism>
<name>A0AAN5HXK3_9BILA</name>
<evidence type="ECO:0000313" key="1">
    <source>
        <dbReference type="EMBL" id="GMR44907.1"/>
    </source>
</evidence>
<dbReference type="AlphaFoldDB" id="A0AAN5HXK3"/>
<feature type="non-terminal residue" evidence="1">
    <location>
        <position position="72"/>
    </location>
</feature>